<evidence type="ECO:0000259" key="2">
    <source>
        <dbReference type="Pfam" id="PF07883"/>
    </source>
</evidence>
<keyword evidence="1" id="KW-0732">Signal</keyword>
<dbReference type="InterPro" id="IPR014710">
    <property type="entry name" value="RmlC-like_jellyroll"/>
</dbReference>
<name>V6RX07_9FLAO</name>
<dbReference type="InterPro" id="IPR011051">
    <property type="entry name" value="RmlC_Cupin_sf"/>
</dbReference>
<keyword evidence="4" id="KW-1185">Reference proteome</keyword>
<evidence type="ECO:0000256" key="1">
    <source>
        <dbReference type="SAM" id="SignalP"/>
    </source>
</evidence>
<dbReference type="InterPro" id="IPR013096">
    <property type="entry name" value="Cupin_2"/>
</dbReference>
<dbReference type="STRING" id="1341154.FCR2A7T_28750"/>
<gene>
    <name evidence="3" type="ORF">IP98_01982</name>
</gene>
<accession>V6RX07</accession>
<dbReference type="Proteomes" id="UP000319848">
    <property type="component" value="Unassembled WGS sequence"/>
</dbReference>
<dbReference type="Pfam" id="PF07883">
    <property type="entry name" value="Cupin_2"/>
    <property type="match status" value="1"/>
</dbReference>
<feature type="signal peptide" evidence="1">
    <location>
        <begin position="1"/>
        <end position="25"/>
    </location>
</feature>
<protein>
    <submittedName>
        <fullName evidence="3">Cupin domain-containing protein</fullName>
    </submittedName>
</protein>
<sequence length="139" mass="15399">MKTIKLIATVVFVGLFPMFCNSLYAQDPVVAAPNIYKKVLIDNDKVRVIEIEFAAGETGPWHNHPDHVAYALTDGKLEITDKGKAGVVYDIKAGDALFIPAVTHMAKNIGTNTIRMVVTEVKPHMMMKKMKNKMAAEKK</sequence>
<proteinExistence type="predicted"/>
<dbReference type="Gene3D" id="2.60.120.10">
    <property type="entry name" value="Jelly Rolls"/>
    <property type="match status" value="1"/>
</dbReference>
<evidence type="ECO:0000313" key="3">
    <source>
        <dbReference type="EMBL" id="TWI11814.1"/>
    </source>
</evidence>
<comment type="caution">
    <text evidence="3">The sequence shown here is derived from an EMBL/GenBank/DDBJ whole genome shotgun (WGS) entry which is preliminary data.</text>
</comment>
<reference evidence="3 4" key="1">
    <citation type="journal article" date="2015" name="Stand. Genomic Sci.">
        <title>Genomic Encyclopedia of Bacterial and Archaeal Type Strains, Phase III: the genomes of soil and plant-associated and newly described type strains.</title>
        <authorList>
            <person name="Whitman W.B."/>
            <person name="Woyke T."/>
            <person name="Klenk H.P."/>
            <person name="Zhou Y."/>
            <person name="Lilburn T.G."/>
            <person name="Beck B.J."/>
            <person name="De Vos P."/>
            <person name="Vandamme P."/>
            <person name="Eisen J.A."/>
            <person name="Garrity G."/>
            <person name="Hugenholtz P."/>
            <person name="Kyrpides N.C."/>
        </authorList>
    </citation>
    <scope>NUCLEOTIDE SEQUENCE [LARGE SCALE GENOMIC DNA]</scope>
    <source>
        <strain evidence="3 4">CGMCC 1.7270</strain>
    </source>
</reference>
<dbReference type="EMBL" id="VLKQ01000008">
    <property type="protein sequence ID" value="TWI11814.1"/>
    <property type="molecule type" value="Genomic_DNA"/>
</dbReference>
<dbReference type="OrthoDB" id="676420at2"/>
<dbReference type="AlphaFoldDB" id="V6RX07"/>
<evidence type="ECO:0000313" key="4">
    <source>
        <dbReference type="Proteomes" id="UP000319848"/>
    </source>
</evidence>
<dbReference type="RefSeq" id="WP_023571951.1">
    <property type="nucleotide sequence ID" value="NZ_AVBI01000024.1"/>
</dbReference>
<organism evidence="3 4">
    <name type="scientific">Flavobacterium cauense R2A-7</name>
    <dbReference type="NCBI Taxonomy" id="1341154"/>
    <lineage>
        <taxon>Bacteria</taxon>
        <taxon>Pseudomonadati</taxon>
        <taxon>Bacteroidota</taxon>
        <taxon>Flavobacteriia</taxon>
        <taxon>Flavobacteriales</taxon>
        <taxon>Flavobacteriaceae</taxon>
        <taxon>Flavobacterium</taxon>
    </lineage>
</organism>
<dbReference type="SUPFAM" id="SSF51182">
    <property type="entry name" value="RmlC-like cupins"/>
    <property type="match status" value="1"/>
</dbReference>
<feature type="chain" id="PRO_5030178593" evidence="1">
    <location>
        <begin position="26"/>
        <end position="139"/>
    </location>
</feature>
<feature type="domain" description="Cupin type-2" evidence="2">
    <location>
        <begin position="51"/>
        <end position="118"/>
    </location>
</feature>